<dbReference type="KEGG" id="hir:HETIRDRAFT_421383"/>
<accession>W4JWG6</accession>
<organism evidence="1 2">
    <name type="scientific">Heterobasidion irregulare (strain TC 32-1)</name>
    <dbReference type="NCBI Taxonomy" id="747525"/>
    <lineage>
        <taxon>Eukaryota</taxon>
        <taxon>Fungi</taxon>
        <taxon>Dikarya</taxon>
        <taxon>Basidiomycota</taxon>
        <taxon>Agaricomycotina</taxon>
        <taxon>Agaricomycetes</taxon>
        <taxon>Russulales</taxon>
        <taxon>Bondarzewiaceae</taxon>
        <taxon>Heterobasidion</taxon>
        <taxon>Heterobasidion annosum species complex</taxon>
    </lineage>
</organism>
<name>W4JWG6_HETIT</name>
<proteinExistence type="predicted"/>
<evidence type="ECO:0000313" key="1">
    <source>
        <dbReference type="EMBL" id="ETW77231.1"/>
    </source>
</evidence>
<evidence type="ECO:0000313" key="2">
    <source>
        <dbReference type="Proteomes" id="UP000030671"/>
    </source>
</evidence>
<dbReference type="GeneID" id="20673722"/>
<dbReference type="AlphaFoldDB" id="W4JWG6"/>
<dbReference type="EMBL" id="KI925463">
    <property type="protein sequence ID" value="ETW77231.1"/>
    <property type="molecule type" value="Genomic_DNA"/>
</dbReference>
<reference evidence="1 2" key="1">
    <citation type="journal article" date="2012" name="New Phytol.">
        <title>Insight into trade-off between wood decay and parasitism from the genome of a fungal forest pathogen.</title>
        <authorList>
            <person name="Olson A."/>
            <person name="Aerts A."/>
            <person name="Asiegbu F."/>
            <person name="Belbahri L."/>
            <person name="Bouzid O."/>
            <person name="Broberg A."/>
            <person name="Canback B."/>
            <person name="Coutinho P.M."/>
            <person name="Cullen D."/>
            <person name="Dalman K."/>
            <person name="Deflorio G."/>
            <person name="van Diepen L.T."/>
            <person name="Dunand C."/>
            <person name="Duplessis S."/>
            <person name="Durling M."/>
            <person name="Gonthier P."/>
            <person name="Grimwood J."/>
            <person name="Fossdal C.G."/>
            <person name="Hansson D."/>
            <person name="Henrissat B."/>
            <person name="Hietala A."/>
            <person name="Himmelstrand K."/>
            <person name="Hoffmeister D."/>
            <person name="Hogberg N."/>
            <person name="James T.Y."/>
            <person name="Karlsson M."/>
            <person name="Kohler A."/>
            <person name="Kues U."/>
            <person name="Lee Y.H."/>
            <person name="Lin Y.C."/>
            <person name="Lind M."/>
            <person name="Lindquist E."/>
            <person name="Lombard V."/>
            <person name="Lucas S."/>
            <person name="Lunden K."/>
            <person name="Morin E."/>
            <person name="Murat C."/>
            <person name="Park J."/>
            <person name="Raffaello T."/>
            <person name="Rouze P."/>
            <person name="Salamov A."/>
            <person name="Schmutz J."/>
            <person name="Solheim H."/>
            <person name="Stahlberg J."/>
            <person name="Velez H."/>
            <person name="de Vries R.P."/>
            <person name="Wiebenga A."/>
            <person name="Woodward S."/>
            <person name="Yakovlev I."/>
            <person name="Garbelotto M."/>
            <person name="Martin F."/>
            <person name="Grigoriev I.V."/>
            <person name="Stenlid J."/>
        </authorList>
    </citation>
    <scope>NUCLEOTIDE SEQUENCE [LARGE SCALE GENOMIC DNA]</scope>
    <source>
        <strain evidence="1 2">TC 32-1</strain>
    </source>
</reference>
<dbReference type="OrthoDB" id="2688210at2759"/>
<dbReference type="HOGENOM" id="CLU_1378289_0_0_1"/>
<gene>
    <name evidence="1" type="ORF">HETIRDRAFT_421383</name>
</gene>
<sequence>MLHLAINPHLLVCPNYALPNFKAVRQLNYFSDEEPAATIQYLDHAAWNAQVTADTEAAADAKHNHLKQLAANQVEVEKELNKKWLKLLPLNDSGMPSIFPVHSPLYAFHKLELIKYGLALQAVSSVCTSCKVIPDADLSWDQFSSARTVYISKIQCTKWPTALTKQTASFLFALENHPMACITDYGKWCQGTIQDIRT</sequence>
<dbReference type="Proteomes" id="UP000030671">
    <property type="component" value="Unassembled WGS sequence"/>
</dbReference>
<dbReference type="InParanoid" id="W4JWG6"/>
<dbReference type="RefSeq" id="XP_009550767.1">
    <property type="nucleotide sequence ID" value="XM_009552472.1"/>
</dbReference>
<keyword evidence="2" id="KW-1185">Reference proteome</keyword>
<protein>
    <submittedName>
        <fullName evidence="1">Uncharacterized protein</fullName>
    </submittedName>
</protein>